<evidence type="ECO:0000256" key="1">
    <source>
        <dbReference type="ARBA" id="ARBA00003555"/>
    </source>
</evidence>
<reference evidence="14 15" key="1">
    <citation type="submission" date="2018-11" db="EMBL/GenBank/DDBJ databases">
        <title>Genome sequence of Apiotrichum porosum DSM 27194.</title>
        <authorList>
            <person name="Aliyu H."/>
            <person name="Gorte O."/>
            <person name="Ochsenreither K."/>
        </authorList>
    </citation>
    <scope>NUCLEOTIDE SEQUENCE [LARGE SCALE GENOMIC DNA]</scope>
    <source>
        <strain evidence="14 15">DSM 27194</strain>
    </source>
</reference>
<feature type="domain" description="Bacterial bifunctional deaminase-reductase C-terminal" evidence="13">
    <location>
        <begin position="24"/>
        <end position="255"/>
    </location>
</feature>
<evidence type="ECO:0000256" key="7">
    <source>
        <dbReference type="ARBA" id="ARBA00022857"/>
    </source>
</evidence>
<evidence type="ECO:0000256" key="11">
    <source>
        <dbReference type="ARBA" id="ARBA00047550"/>
    </source>
</evidence>
<dbReference type="Gene3D" id="3.40.430.10">
    <property type="entry name" value="Dihydrofolate Reductase, subunit A"/>
    <property type="match status" value="1"/>
</dbReference>
<dbReference type="PANTHER" id="PTHR38011:SF7">
    <property type="entry name" value="2,5-DIAMINO-6-RIBOSYLAMINO-4(3H)-PYRIMIDINONE 5'-PHOSPHATE REDUCTASE"/>
    <property type="match status" value="1"/>
</dbReference>
<evidence type="ECO:0000256" key="9">
    <source>
        <dbReference type="ARBA" id="ARBA00030073"/>
    </source>
</evidence>
<dbReference type="OrthoDB" id="5432at2759"/>
<dbReference type="PANTHER" id="PTHR38011">
    <property type="entry name" value="DIHYDROFOLATE REDUCTASE FAMILY PROTEIN (AFU_ORTHOLOGUE AFUA_8G06820)"/>
    <property type="match status" value="1"/>
</dbReference>
<comment type="caution">
    <text evidence="14">The sequence shown here is derived from an EMBL/GenBank/DDBJ whole genome shotgun (WGS) entry which is preliminary data.</text>
</comment>
<gene>
    <name evidence="14" type="primary">RIB7</name>
    <name evidence="14" type="ORF">EHS24_000123</name>
</gene>
<evidence type="ECO:0000313" key="15">
    <source>
        <dbReference type="Proteomes" id="UP000279236"/>
    </source>
</evidence>
<comment type="pathway">
    <text evidence="2">Cofactor biosynthesis; riboflavin biosynthesis.</text>
</comment>
<dbReference type="STRING" id="105984.A0A427Y921"/>
<comment type="catalytic activity">
    <reaction evidence="11">
        <text>2,5-diamino-6-(1-D-ribitylamino)pyrimidin-4(3H)-one 5'-phosphate + NAD(+) = 2,5-diamino-6-(1-D-ribosylamino)pyrimidin-4(3H)-one 5'-phosphate + NADH + H(+)</text>
        <dbReference type="Rhea" id="RHEA:27274"/>
        <dbReference type="ChEBI" id="CHEBI:15378"/>
        <dbReference type="ChEBI" id="CHEBI:57540"/>
        <dbReference type="ChEBI" id="CHEBI:57945"/>
        <dbReference type="ChEBI" id="CHEBI:58890"/>
        <dbReference type="ChEBI" id="CHEBI:59545"/>
        <dbReference type="EC" id="1.1.1.302"/>
    </reaction>
</comment>
<dbReference type="GO" id="GO:0008703">
    <property type="term" value="F:5-amino-6-(5-phosphoribosylamino)uracil reductase activity"/>
    <property type="evidence" value="ECO:0007669"/>
    <property type="project" value="InterPro"/>
</dbReference>
<dbReference type="EC" id="1.1.1.302" evidence="4"/>
<protein>
    <recommendedName>
        <fullName evidence="5">2,5-diamino-6-ribosylamino-4(3H)-pyrimidinone 5'-phosphate reductase</fullName>
        <ecNumber evidence="4">1.1.1.302</ecNumber>
    </recommendedName>
    <alternativeName>
        <fullName evidence="10">2,5-diamino-6-(5-phospho-D-ribosylamino)pyrimidin-4(3H)-one reductase</fullName>
    </alternativeName>
    <alternativeName>
        <fullName evidence="9">2,5-diamino-6-ribitylamino-4(3H)-pyrimidinone 5'-phosphate synthase</fullName>
    </alternativeName>
</protein>
<dbReference type="InterPro" id="IPR002734">
    <property type="entry name" value="RibDG_C"/>
</dbReference>
<dbReference type="GeneID" id="39584666"/>
<keyword evidence="7" id="KW-0521">NADP</keyword>
<dbReference type="Pfam" id="PF01872">
    <property type="entry name" value="RibD_C"/>
    <property type="match status" value="1"/>
</dbReference>
<dbReference type="RefSeq" id="XP_028479819.1">
    <property type="nucleotide sequence ID" value="XM_028615962.1"/>
</dbReference>
<dbReference type="GO" id="GO:0009231">
    <property type="term" value="P:riboflavin biosynthetic process"/>
    <property type="evidence" value="ECO:0007669"/>
    <property type="project" value="UniProtKB-KW"/>
</dbReference>
<organism evidence="14 15">
    <name type="scientific">Apiotrichum porosum</name>
    <dbReference type="NCBI Taxonomy" id="105984"/>
    <lineage>
        <taxon>Eukaryota</taxon>
        <taxon>Fungi</taxon>
        <taxon>Dikarya</taxon>
        <taxon>Basidiomycota</taxon>
        <taxon>Agaricomycotina</taxon>
        <taxon>Tremellomycetes</taxon>
        <taxon>Trichosporonales</taxon>
        <taxon>Trichosporonaceae</taxon>
        <taxon>Apiotrichum</taxon>
    </lineage>
</organism>
<evidence type="ECO:0000259" key="13">
    <source>
        <dbReference type="Pfam" id="PF01872"/>
    </source>
</evidence>
<evidence type="ECO:0000256" key="5">
    <source>
        <dbReference type="ARBA" id="ARBA00015035"/>
    </source>
</evidence>
<dbReference type="SUPFAM" id="SSF53597">
    <property type="entry name" value="Dihydrofolate reductase-like"/>
    <property type="match status" value="1"/>
</dbReference>
<comment type="catalytic activity">
    <reaction evidence="12">
        <text>2,5-diamino-6-(1-D-ribitylamino)pyrimidin-4(3H)-one 5'-phosphate + NADP(+) = 2,5-diamino-6-(1-D-ribosylamino)pyrimidin-4(3H)-one 5'-phosphate + NADPH + H(+)</text>
        <dbReference type="Rhea" id="RHEA:27278"/>
        <dbReference type="ChEBI" id="CHEBI:15378"/>
        <dbReference type="ChEBI" id="CHEBI:57783"/>
        <dbReference type="ChEBI" id="CHEBI:58349"/>
        <dbReference type="ChEBI" id="CHEBI:58890"/>
        <dbReference type="ChEBI" id="CHEBI:59545"/>
        <dbReference type="EC" id="1.1.1.302"/>
    </reaction>
</comment>
<accession>A0A427Y921</accession>
<dbReference type="InterPro" id="IPR024072">
    <property type="entry name" value="DHFR-like_dom_sf"/>
</dbReference>
<name>A0A427Y921_9TREE</name>
<dbReference type="Proteomes" id="UP000279236">
    <property type="component" value="Unassembled WGS sequence"/>
</dbReference>
<evidence type="ECO:0000256" key="10">
    <source>
        <dbReference type="ARBA" id="ARBA00031630"/>
    </source>
</evidence>
<dbReference type="EMBL" id="RSCE01000001">
    <property type="protein sequence ID" value="RSH87611.1"/>
    <property type="molecule type" value="Genomic_DNA"/>
</dbReference>
<evidence type="ECO:0000256" key="4">
    <source>
        <dbReference type="ARBA" id="ARBA00012851"/>
    </source>
</evidence>
<keyword evidence="8" id="KW-0560">Oxidoreductase</keyword>
<evidence type="ECO:0000256" key="2">
    <source>
        <dbReference type="ARBA" id="ARBA00005104"/>
    </source>
</evidence>
<sequence>MSAPAFLVEHVAKRTTAPSTSERPHITLTWAQSLDMKIAGPGGARVTLSGPESMLMTHWLRTMHDAILIGVQTVIMDDPRLKIQQVPQDDPTLLPPQPLVLDPKLRMPPTARMLSEWMNNKAGNTTAAGPQLVRQPWIICGQDADDAKAKALEEAGARIVRVELHENGYISPTTFPTVLRDLGLRSVMIEGGSRVLSSFLHAPNRADGTPVVDSVVVTVAPMFIGEGISVVPPGADVGLPGLTFVHTETMGKDAVMVCTLAA</sequence>
<evidence type="ECO:0000256" key="3">
    <source>
        <dbReference type="ARBA" id="ARBA00009723"/>
    </source>
</evidence>
<comment type="similarity">
    <text evidence="3">Belongs to the HTP reductase family.</text>
</comment>
<keyword evidence="6" id="KW-0686">Riboflavin biosynthesis</keyword>
<evidence type="ECO:0000256" key="12">
    <source>
        <dbReference type="ARBA" id="ARBA00049020"/>
    </source>
</evidence>
<dbReference type="InterPro" id="IPR050765">
    <property type="entry name" value="Riboflavin_Biosynth_HTPR"/>
</dbReference>
<dbReference type="AlphaFoldDB" id="A0A427Y921"/>
<evidence type="ECO:0000313" key="14">
    <source>
        <dbReference type="EMBL" id="RSH87611.1"/>
    </source>
</evidence>
<comment type="function">
    <text evidence="1">Catalyzes an early step in riboflavin biosynthesis, the NADPH-dependent reduction of the ribose side chain of 2,5-diamino-6-ribosylamino-4(3H)-pyrimidinone 5'-phosphate, yielding 2,5-diamino-6-ribitylamino-4(3H)-pyrimidinone 5'-phosphate.</text>
</comment>
<proteinExistence type="inferred from homology"/>
<evidence type="ECO:0000256" key="8">
    <source>
        <dbReference type="ARBA" id="ARBA00023002"/>
    </source>
</evidence>
<keyword evidence="15" id="KW-1185">Reference proteome</keyword>
<evidence type="ECO:0000256" key="6">
    <source>
        <dbReference type="ARBA" id="ARBA00022619"/>
    </source>
</evidence>